<accession>A0A7J7JLG8</accession>
<protein>
    <submittedName>
        <fullName evidence="1">Uncharacterized protein</fullName>
    </submittedName>
</protein>
<proteinExistence type="predicted"/>
<dbReference type="AlphaFoldDB" id="A0A7J7JLG8"/>
<organism evidence="1 2">
    <name type="scientific">Bugula neritina</name>
    <name type="common">Brown bryozoan</name>
    <name type="synonym">Sertularia neritina</name>
    <dbReference type="NCBI Taxonomy" id="10212"/>
    <lineage>
        <taxon>Eukaryota</taxon>
        <taxon>Metazoa</taxon>
        <taxon>Spiralia</taxon>
        <taxon>Lophotrochozoa</taxon>
        <taxon>Bryozoa</taxon>
        <taxon>Gymnolaemata</taxon>
        <taxon>Cheilostomatida</taxon>
        <taxon>Flustrina</taxon>
        <taxon>Buguloidea</taxon>
        <taxon>Bugulidae</taxon>
        <taxon>Bugula</taxon>
    </lineage>
</organism>
<dbReference type="EMBL" id="VXIV02002320">
    <property type="protein sequence ID" value="KAF6026218.1"/>
    <property type="molecule type" value="Genomic_DNA"/>
</dbReference>
<sequence>MCLQDGVAGANGSVAQQLAVQDVDLVADNSATLTPAYLTCVKPRVVQLDPALSLITVETEVSPQLHLQDLISQDQLAVQLGEVANVRATRTQDKDHATITLEEETV</sequence>
<evidence type="ECO:0000313" key="1">
    <source>
        <dbReference type="EMBL" id="KAF6026218.1"/>
    </source>
</evidence>
<reference evidence="1" key="1">
    <citation type="submission" date="2020-06" db="EMBL/GenBank/DDBJ databases">
        <title>Draft genome of Bugula neritina, a colonial animal packing powerful symbionts and potential medicines.</title>
        <authorList>
            <person name="Rayko M."/>
        </authorList>
    </citation>
    <scope>NUCLEOTIDE SEQUENCE [LARGE SCALE GENOMIC DNA]</scope>
    <source>
        <strain evidence="1">Kwan_BN1</strain>
    </source>
</reference>
<evidence type="ECO:0000313" key="2">
    <source>
        <dbReference type="Proteomes" id="UP000593567"/>
    </source>
</evidence>
<gene>
    <name evidence="1" type="ORF">EB796_015463</name>
</gene>
<keyword evidence="2" id="KW-1185">Reference proteome</keyword>
<comment type="caution">
    <text evidence="1">The sequence shown here is derived from an EMBL/GenBank/DDBJ whole genome shotgun (WGS) entry which is preliminary data.</text>
</comment>
<dbReference type="Proteomes" id="UP000593567">
    <property type="component" value="Unassembled WGS sequence"/>
</dbReference>
<name>A0A7J7JLG8_BUGNE</name>